<keyword evidence="2" id="KW-1185">Reference proteome</keyword>
<dbReference type="AlphaFoldDB" id="A0AA39PNX6"/>
<dbReference type="EMBL" id="JAUEPR010000003">
    <property type="protein sequence ID" value="KAK0487146.1"/>
    <property type="molecule type" value="Genomic_DNA"/>
</dbReference>
<accession>A0AA39PNX6</accession>
<dbReference type="Proteomes" id="UP001175227">
    <property type="component" value="Unassembled WGS sequence"/>
</dbReference>
<comment type="caution">
    <text evidence="1">The sequence shown here is derived from an EMBL/GenBank/DDBJ whole genome shotgun (WGS) entry which is preliminary data.</text>
</comment>
<name>A0AA39PNX6_9AGAR</name>
<organism evidence="1 2">
    <name type="scientific">Armillaria novae-zelandiae</name>
    <dbReference type="NCBI Taxonomy" id="153914"/>
    <lineage>
        <taxon>Eukaryota</taxon>
        <taxon>Fungi</taxon>
        <taxon>Dikarya</taxon>
        <taxon>Basidiomycota</taxon>
        <taxon>Agaricomycotina</taxon>
        <taxon>Agaricomycetes</taxon>
        <taxon>Agaricomycetidae</taxon>
        <taxon>Agaricales</taxon>
        <taxon>Marasmiineae</taxon>
        <taxon>Physalacriaceae</taxon>
        <taxon>Armillaria</taxon>
    </lineage>
</organism>
<evidence type="ECO:0000313" key="1">
    <source>
        <dbReference type="EMBL" id="KAK0487146.1"/>
    </source>
</evidence>
<reference evidence="1" key="1">
    <citation type="submission" date="2023-06" db="EMBL/GenBank/DDBJ databases">
        <authorList>
            <consortium name="Lawrence Berkeley National Laboratory"/>
            <person name="Ahrendt S."/>
            <person name="Sahu N."/>
            <person name="Indic B."/>
            <person name="Wong-Bajracharya J."/>
            <person name="Merenyi Z."/>
            <person name="Ke H.-M."/>
            <person name="Monk M."/>
            <person name="Kocsube S."/>
            <person name="Drula E."/>
            <person name="Lipzen A."/>
            <person name="Balint B."/>
            <person name="Henrissat B."/>
            <person name="Andreopoulos B."/>
            <person name="Martin F.M."/>
            <person name="Harder C.B."/>
            <person name="Rigling D."/>
            <person name="Ford K.L."/>
            <person name="Foster G.D."/>
            <person name="Pangilinan J."/>
            <person name="Papanicolaou A."/>
            <person name="Barry K."/>
            <person name="LaButti K."/>
            <person name="Viragh M."/>
            <person name="Koriabine M."/>
            <person name="Yan M."/>
            <person name="Riley R."/>
            <person name="Champramary S."/>
            <person name="Plett K.L."/>
            <person name="Tsai I.J."/>
            <person name="Slot J."/>
            <person name="Sipos G."/>
            <person name="Plett J."/>
            <person name="Nagy L.G."/>
            <person name="Grigoriev I.V."/>
        </authorList>
    </citation>
    <scope>NUCLEOTIDE SEQUENCE</scope>
    <source>
        <strain evidence="1">ICMP 16352</strain>
    </source>
</reference>
<proteinExistence type="predicted"/>
<evidence type="ECO:0000313" key="2">
    <source>
        <dbReference type="Proteomes" id="UP001175227"/>
    </source>
</evidence>
<gene>
    <name evidence="1" type="ORF">IW261DRAFT_1446127</name>
</gene>
<sequence>MLEGYYHGGIVDAKYSEHRVACRPRSKRPWEIVKISLAHPQGRILTTTFLEANVLPKGCRARLRHRAPPRLLPNLGRHARFTDYMPRPALLVLRAQSKLPSATDSCSTLRSVTFSRCISAGGATRLILWSFAGEDVSEGDGAAYRFDCAPEDEVELSKFSLKKHDIQHCSVTSYLAVAARLSPSVNQNIALCNTKS</sequence>
<protein>
    <submittedName>
        <fullName evidence="1">Uncharacterized protein</fullName>
    </submittedName>
</protein>